<dbReference type="PROSITE" id="PS51012">
    <property type="entry name" value="ABC_TM2"/>
    <property type="match status" value="1"/>
</dbReference>
<keyword evidence="6" id="KW-0813">Transport</keyword>
<dbReference type="EMBL" id="BMVB01000001">
    <property type="protein sequence ID" value="GHC33625.1"/>
    <property type="molecule type" value="Genomic_DNA"/>
</dbReference>
<dbReference type="PANTHER" id="PTHR43229">
    <property type="entry name" value="NODULATION PROTEIN J"/>
    <property type="match status" value="1"/>
</dbReference>
<dbReference type="InterPro" id="IPR000412">
    <property type="entry name" value="ABC_2_transport"/>
</dbReference>
<evidence type="ECO:0000259" key="7">
    <source>
        <dbReference type="PROSITE" id="PS51012"/>
    </source>
</evidence>
<comment type="subcellular location">
    <subcellularLocation>
        <location evidence="6">Cell membrane</location>
        <topology evidence="6">Multi-pass membrane protein</topology>
    </subcellularLocation>
    <subcellularLocation>
        <location evidence="1">Membrane</location>
        <topology evidence="1">Multi-pass membrane protein</topology>
    </subcellularLocation>
</comment>
<feature type="transmembrane region" description="Helical" evidence="6">
    <location>
        <begin position="262"/>
        <end position="282"/>
    </location>
</feature>
<feature type="domain" description="ABC transmembrane type-2" evidence="7">
    <location>
        <begin position="42"/>
        <end position="289"/>
    </location>
</feature>
<accession>Q83VY4</accession>
<feature type="transmembrane region" description="Helical" evidence="6">
    <location>
        <begin position="42"/>
        <end position="63"/>
    </location>
</feature>
<comment type="similarity">
    <text evidence="6">Belongs to the ABC-2 integral membrane protein family.</text>
</comment>
<feature type="transmembrane region" description="Helical" evidence="6">
    <location>
        <begin position="155"/>
        <end position="179"/>
    </location>
</feature>
<keyword evidence="4 6" id="KW-0472">Membrane</keyword>
<feature type="transmembrane region" description="Helical" evidence="6">
    <location>
        <begin position="122"/>
        <end position="149"/>
    </location>
</feature>
<dbReference type="PANTHER" id="PTHR43229:SF2">
    <property type="entry name" value="NODULATION PROTEIN J"/>
    <property type="match status" value="1"/>
</dbReference>
<evidence type="ECO:0000313" key="8">
    <source>
        <dbReference type="EMBL" id="CAD60524.1"/>
    </source>
</evidence>
<reference evidence="9" key="3">
    <citation type="submission" date="2020-09" db="EMBL/GenBank/DDBJ databases">
        <authorList>
            <person name="Sun Q."/>
            <person name="Ohkuma M."/>
        </authorList>
    </citation>
    <scope>NUCLEOTIDE SEQUENCE</scope>
    <source>
        <strain evidence="9">JCM 4633</strain>
    </source>
</reference>
<evidence type="ECO:0000256" key="1">
    <source>
        <dbReference type="ARBA" id="ARBA00004141"/>
    </source>
</evidence>
<protein>
    <recommendedName>
        <fullName evidence="6">Transport permease protein</fullName>
    </recommendedName>
</protein>
<reference evidence="8" key="1">
    <citation type="journal article" date="2003" name="Proc. Natl. Acad. Sci. U.S.A.">
        <title>Cloning and engineering of the cinnamycin biosynthetic gene cluster from Streptomyces cinnamoneus cinnamoneus DSM 40005.</title>
        <authorList>
            <person name="Widdick D.A."/>
            <person name="Dodd H.M."/>
            <person name="Barraille P."/>
            <person name="White J."/>
            <person name="Stein T.H."/>
            <person name="Chater K.F."/>
            <person name="Gasson M.J."/>
            <person name="Bibb M.J."/>
        </authorList>
    </citation>
    <scope>NUCLEOTIDE SEQUENCE</scope>
    <source>
        <strain evidence="8">Type strain DSM 40005</strain>
    </source>
</reference>
<reference evidence="9" key="2">
    <citation type="journal article" date="2014" name="Int. J. Syst. Evol. Microbiol.">
        <title>Complete genome sequence of Corynebacterium casei LMG S-19264T (=DSM 44701T), isolated from a smear-ripened cheese.</title>
        <authorList>
            <consortium name="US DOE Joint Genome Institute (JGI-PGF)"/>
            <person name="Walter F."/>
            <person name="Albersmeier A."/>
            <person name="Kalinowski J."/>
            <person name="Ruckert C."/>
        </authorList>
    </citation>
    <scope>NUCLEOTIDE SEQUENCE</scope>
    <source>
        <strain evidence="9">JCM 4633</strain>
    </source>
</reference>
<feature type="transmembrane region" description="Helical" evidence="6">
    <location>
        <begin position="75"/>
        <end position="101"/>
    </location>
</feature>
<sequence>MTHATVALPAADRHAPGRLAAEWRAGSMVWRREMIHFLRSRAGIAVSLLQPLLFLYVLGIGLSRMFSGAGSSDDYMIFLFPGVLVMAAQAPAISVGASIVWDRQSGFLREMLVAPVRRSTLLIGKCLGGATVAACQGAVVLASAGLVGVPYRVDLFAALLAELLLASLAMTVLGAVIAVRIQRIQTFHTALTVLTAPMVFLSGLMFPVSAMPAWMAALTLVNPLTYAVDAMRQTITAFHPAPAAGASGAPIFDPVSWGGWDVPPGLSVVLVAVFSALALAAASRRFSRTD</sequence>
<evidence type="ECO:0000256" key="3">
    <source>
        <dbReference type="ARBA" id="ARBA00022989"/>
    </source>
</evidence>
<dbReference type="PIRSF" id="PIRSF006648">
    <property type="entry name" value="DrrB"/>
    <property type="match status" value="1"/>
</dbReference>
<gene>
    <name evidence="8" type="primary">cinH</name>
    <name evidence="9" type="ORF">GCM10010507_02660</name>
</gene>
<dbReference type="AlphaFoldDB" id="Q83VY4"/>
<dbReference type="Pfam" id="PF01061">
    <property type="entry name" value="ABC2_membrane"/>
    <property type="match status" value="1"/>
</dbReference>
<dbReference type="EMBL" id="AJ536588">
    <property type="protein sequence ID" value="CAD60524.1"/>
    <property type="molecule type" value="Genomic_DNA"/>
</dbReference>
<name>Q83VY4_STRCJ</name>
<feature type="transmembrane region" description="Helical" evidence="6">
    <location>
        <begin position="191"/>
        <end position="215"/>
    </location>
</feature>
<proteinExistence type="inferred from homology"/>
<evidence type="ECO:0000256" key="5">
    <source>
        <dbReference type="ARBA" id="ARBA00023251"/>
    </source>
</evidence>
<dbReference type="RefSeq" id="WP_190107709.1">
    <property type="nucleotide sequence ID" value="NZ_BMVB01000001.1"/>
</dbReference>
<keyword evidence="3 6" id="KW-1133">Transmembrane helix</keyword>
<dbReference type="InterPro" id="IPR013525">
    <property type="entry name" value="ABC2_TM"/>
</dbReference>
<dbReference type="Proteomes" id="UP000646244">
    <property type="component" value="Unassembled WGS sequence"/>
</dbReference>
<evidence type="ECO:0000256" key="4">
    <source>
        <dbReference type="ARBA" id="ARBA00023136"/>
    </source>
</evidence>
<organism evidence="8">
    <name type="scientific">Streptomyces cinnamoneus</name>
    <name type="common">Streptoverticillium cinnamoneum</name>
    <dbReference type="NCBI Taxonomy" id="53446"/>
    <lineage>
        <taxon>Bacteria</taxon>
        <taxon>Bacillati</taxon>
        <taxon>Actinomycetota</taxon>
        <taxon>Actinomycetes</taxon>
        <taxon>Kitasatosporales</taxon>
        <taxon>Streptomycetaceae</taxon>
        <taxon>Streptomyces</taxon>
        <taxon>Streptomyces cinnamoneus group</taxon>
    </lineage>
</organism>
<keyword evidence="6" id="KW-1003">Cell membrane</keyword>
<evidence type="ECO:0000313" key="9">
    <source>
        <dbReference type="EMBL" id="GHC33625.1"/>
    </source>
</evidence>
<dbReference type="InterPro" id="IPR047817">
    <property type="entry name" value="ABC2_TM_bact-type"/>
</dbReference>
<evidence type="ECO:0000256" key="6">
    <source>
        <dbReference type="RuleBase" id="RU361157"/>
    </source>
</evidence>
<dbReference type="GO" id="GO:0043190">
    <property type="term" value="C:ATP-binding cassette (ABC) transporter complex"/>
    <property type="evidence" value="ECO:0007669"/>
    <property type="project" value="InterPro"/>
</dbReference>
<dbReference type="GO" id="GO:0140359">
    <property type="term" value="F:ABC-type transporter activity"/>
    <property type="evidence" value="ECO:0007669"/>
    <property type="project" value="InterPro"/>
</dbReference>
<dbReference type="PRINTS" id="PR00164">
    <property type="entry name" value="ABC2TRNSPORT"/>
</dbReference>
<dbReference type="InterPro" id="IPR051784">
    <property type="entry name" value="Nod_factor_ABC_transporter"/>
</dbReference>
<dbReference type="GO" id="GO:0046677">
    <property type="term" value="P:response to antibiotic"/>
    <property type="evidence" value="ECO:0007669"/>
    <property type="project" value="UniProtKB-KW"/>
</dbReference>
<evidence type="ECO:0000256" key="2">
    <source>
        <dbReference type="ARBA" id="ARBA00022692"/>
    </source>
</evidence>
<keyword evidence="5" id="KW-0046">Antibiotic resistance</keyword>
<keyword evidence="2 6" id="KW-0812">Transmembrane</keyword>